<proteinExistence type="predicted"/>
<protein>
    <submittedName>
        <fullName evidence="2">Phage antirepressor KilAC domain-containing protein</fullName>
    </submittedName>
</protein>
<accession>A0A9Q2XJW3</accession>
<evidence type="ECO:0000259" key="1">
    <source>
        <dbReference type="Pfam" id="PF03374"/>
    </source>
</evidence>
<evidence type="ECO:0000313" key="2">
    <source>
        <dbReference type="EMBL" id="MBV6287471.1"/>
    </source>
</evidence>
<evidence type="ECO:0000313" key="3">
    <source>
        <dbReference type="Proteomes" id="UP001106592"/>
    </source>
</evidence>
<dbReference type="AlphaFoldDB" id="A0A9Q2XJW3"/>
<dbReference type="GO" id="GO:0003677">
    <property type="term" value="F:DNA binding"/>
    <property type="evidence" value="ECO:0007669"/>
    <property type="project" value="InterPro"/>
</dbReference>
<feature type="domain" description="Antirepressor protein C-terminal" evidence="1">
    <location>
        <begin position="4"/>
        <end position="79"/>
    </location>
</feature>
<gene>
    <name evidence="2" type="ORF">KUO17_10605</name>
</gene>
<reference evidence="2" key="1">
    <citation type="journal article" date="2022" name="Int. J. Syst. Evol. Microbiol.">
        <title>Pseudomonas aegrilactucae sp. nov. and Pseudomonas morbosilactucae sp. nov., pathogens causing bacterial rot of lettuce in Japan.</title>
        <authorList>
            <person name="Sawada H."/>
            <person name="Fujikawa T."/>
            <person name="Satou M."/>
        </authorList>
    </citation>
    <scope>NUCLEOTIDE SEQUENCE</scope>
    <source>
        <strain evidence="2">MAFF 301350</strain>
    </source>
</reference>
<keyword evidence="3" id="KW-1185">Reference proteome</keyword>
<dbReference type="Proteomes" id="UP001106592">
    <property type="component" value="Unassembled WGS sequence"/>
</dbReference>
<comment type="caution">
    <text evidence="2">The sequence shown here is derived from an EMBL/GenBank/DDBJ whole genome shotgun (WGS) entry which is preliminary data.</text>
</comment>
<organism evidence="2 3">
    <name type="scientific">Pseudomonas aegrilactucae</name>
    <dbReference type="NCBI Taxonomy" id="2854028"/>
    <lineage>
        <taxon>Bacteria</taxon>
        <taxon>Pseudomonadati</taxon>
        <taxon>Pseudomonadota</taxon>
        <taxon>Gammaproteobacteria</taxon>
        <taxon>Pseudomonadales</taxon>
        <taxon>Pseudomonadaceae</taxon>
        <taxon>Pseudomonas</taxon>
    </lineage>
</organism>
<reference evidence="2" key="2">
    <citation type="journal article" date="2023" name="Plant Pathol.">
        <title>Dismantling and reorganizing Pseudomonas marginalis sensu#lato.</title>
        <authorList>
            <person name="Sawada H."/>
            <person name="Fujikawa T."/>
            <person name="Satou M."/>
        </authorList>
    </citation>
    <scope>NUCLEOTIDE SEQUENCE</scope>
    <source>
        <strain evidence="2">MAFF 301350</strain>
    </source>
</reference>
<sequence>MDRTLAQAAKELGITRPKLIELMFEKQLLDEHNLPRFPNRDRLYLREKEGSWYHPTVGMQYSKSTRVRPDGIQWLADQLDLQHPPAAKGSRDDAA</sequence>
<name>A0A9Q2XJW3_9PSED</name>
<dbReference type="Pfam" id="PF03374">
    <property type="entry name" value="ANT"/>
    <property type="match status" value="1"/>
</dbReference>
<dbReference type="InterPro" id="IPR005039">
    <property type="entry name" value="Ant_C"/>
</dbReference>
<dbReference type="EMBL" id="JAHTBI010000036">
    <property type="protein sequence ID" value="MBV6287471.1"/>
    <property type="molecule type" value="Genomic_DNA"/>
</dbReference>
<dbReference type="RefSeq" id="WP_217975515.1">
    <property type="nucleotide sequence ID" value="NZ_JAHTBI010000036.1"/>
</dbReference>